<evidence type="ECO:0000313" key="2">
    <source>
        <dbReference type="EMBL" id="AVO27834.1"/>
    </source>
</evidence>
<proteinExistence type="predicted"/>
<dbReference type="EMBL" id="CP027569">
    <property type="protein sequence ID" value="AVO27834.1"/>
    <property type="molecule type" value="Genomic_DNA"/>
</dbReference>
<name>A0A1M6TM31_MEGEL</name>
<dbReference type="Proteomes" id="UP000536773">
    <property type="component" value="Unassembled WGS sequence"/>
</dbReference>
<dbReference type="Proteomes" id="UP000238358">
    <property type="component" value="Chromosome"/>
</dbReference>
<keyword evidence="1" id="KW-0472">Membrane</keyword>
<dbReference type="RefSeq" id="WP_014016939.1">
    <property type="nucleotide sequence ID" value="NZ_AP031433.1"/>
</dbReference>
<reference evidence="2 4" key="1">
    <citation type="journal article" date="2018" name="Genome Announc.">
        <title>Complete genomes of two Megasphaera elsdenii strains, NCIMB 702410 and ATCC 25940.</title>
        <authorList>
            <person name="Hatmaker E.A."/>
            <person name="O'Dell K."/>
            <person name="Riley L.A."/>
            <person name="Klingeman D.M."/>
            <person name="Guss A.M."/>
        </authorList>
    </citation>
    <scope>NUCLEOTIDE SEQUENCE [LARGE SCALE GENOMIC DNA]</scope>
    <source>
        <strain evidence="2 4">NCIMB702410</strain>
    </source>
</reference>
<reference evidence="3 5" key="2">
    <citation type="submission" date="2020-04" db="EMBL/GenBank/DDBJ databases">
        <authorList>
            <person name="Hitch T.C.A."/>
            <person name="Wylensek D."/>
            <person name="Clavel T."/>
        </authorList>
    </citation>
    <scope>NUCLEOTIDE SEQUENCE [LARGE SCALE GENOMIC DNA]</scope>
    <source>
        <strain evidence="3 5">WCA-386-APC-2A</strain>
    </source>
</reference>
<protein>
    <submittedName>
        <fullName evidence="3">Uncharacterized protein</fullName>
    </submittedName>
</protein>
<gene>
    <name evidence="2" type="ORF">C6Y28_09520</name>
    <name evidence="3" type="ORF">HG933_07205</name>
</gene>
<organism evidence="3 5">
    <name type="scientific">Megasphaera elsdenii</name>
    <dbReference type="NCBI Taxonomy" id="907"/>
    <lineage>
        <taxon>Bacteria</taxon>
        <taxon>Bacillati</taxon>
        <taxon>Bacillota</taxon>
        <taxon>Negativicutes</taxon>
        <taxon>Veillonellales</taxon>
        <taxon>Veillonellaceae</taxon>
        <taxon>Megasphaera</taxon>
    </lineage>
</organism>
<feature type="transmembrane region" description="Helical" evidence="1">
    <location>
        <begin position="29"/>
        <end position="48"/>
    </location>
</feature>
<evidence type="ECO:0000313" key="5">
    <source>
        <dbReference type="Proteomes" id="UP000536773"/>
    </source>
</evidence>
<feature type="transmembrane region" description="Helical" evidence="1">
    <location>
        <begin position="6"/>
        <end position="22"/>
    </location>
</feature>
<evidence type="ECO:0000256" key="1">
    <source>
        <dbReference type="SAM" id="Phobius"/>
    </source>
</evidence>
<sequence>MNKSKILFVVWIIGVILLLLGMKYDMRNIFSLITGMIIGGGAVTFLYFKACHEKTTVWIKV</sequence>
<evidence type="ECO:0000313" key="3">
    <source>
        <dbReference type="EMBL" id="NMK39166.1"/>
    </source>
</evidence>
<dbReference type="GeneID" id="97492449"/>
<evidence type="ECO:0000313" key="4">
    <source>
        <dbReference type="Proteomes" id="UP000238358"/>
    </source>
</evidence>
<accession>A0A1M6TM31</accession>
<dbReference type="EMBL" id="JABBJH010000008">
    <property type="protein sequence ID" value="NMK39166.1"/>
    <property type="molecule type" value="Genomic_DNA"/>
</dbReference>
<keyword evidence="1" id="KW-0812">Transmembrane</keyword>
<dbReference type="AlphaFoldDB" id="A0A1M6TM31"/>
<keyword evidence="1" id="KW-1133">Transmembrane helix</keyword>